<evidence type="ECO:0000313" key="19">
    <source>
        <dbReference type="EMBL" id="PNH10024.1"/>
    </source>
</evidence>
<name>A0A2J8ABX0_9CHLO</name>
<evidence type="ECO:0000256" key="8">
    <source>
        <dbReference type="ARBA" id="ARBA00022771"/>
    </source>
</evidence>
<feature type="domain" description="MYND-type" evidence="18">
    <location>
        <begin position="720"/>
        <end position="762"/>
    </location>
</feature>
<keyword evidence="7" id="KW-0479">Metal-binding</keyword>
<keyword evidence="10" id="KW-0862">Zinc</keyword>
<dbReference type="Proteomes" id="UP000236333">
    <property type="component" value="Unassembled WGS sequence"/>
</dbReference>
<evidence type="ECO:0000256" key="7">
    <source>
        <dbReference type="ARBA" id="ARBA00022723"/>
    </source>
</evidence>
<evidence type="ECO:0000256" key="13">
    <source>
        <dbReference type="ARBA" id="ARBA00023136"/>
    </source>
</evidence>
<keyword evidence="5" id="KW-0808">Transferase</keyword>
<evidence type="ECO:0000256" key="2">
    <source>
        <dbReference type="ARBA" id="ARBA00010794"/>
    </source>
</evidence>
<keyword evidence="12" id="KW-1133">Transmembrane helix</keyword>
<gene>
    <name evidence="19" type="ORF">TSOC_003273</name>
</gene>
<keyword evidence="11" id="KW-0809">Transit peptide</keyword>
<evidence type="ECO:0000256" key="4">
    <source>
        <dbReference type="ARBA" id="ARBA00022640"/>
    </source>
</evidence>
<dbReference type="InterPro" id="IPR039606">
    <property type="entry name" value="Phytol/farnesol_kinase"/>
</dbReference>
<dbReference type="GO" id="GO:0008270">
    <property type="term" value="F:zinc ion binding"/>
    <property type="evidence" value="ECO:0007669"/>
    <property type="project" value="UniProtKB-KW"/>
</dbReference>
<keyword evidence="6" id="KW-0812">Transmembrane</keyword>
<dbReference type="AlphaFoldDB" id="A0A2J8ABX0"/>
<dbReference type="Pfam" id="PF01753">
    <property type="entry name" value="zf-MYND"/>
    <property type="match status" value="1"/>
</dbReference>
<sequence>MWKLLRMDTLQCLSKQFAAAATAAGVLTPPQLEYLATAATFLCDLVAFSLGGIMVEVEYGDMAGWLLQVARALRDSSVLQQVSRLLLLREDAVAGVAPPPDLWDLPFIFLAIYHNVTVLCRDDDDDDDDALTDAAATEAEAVRATLLEVLHGPCARHTVLVHGVAMLCRADGGPSYGLPARLIVAARPWTRTDSSVPGALVICDHSPRALLVVCQGGMPPTRLGRRIAVLLLLRLGRLAVASTAARAQGAGGASGALGPLLLPPKPPLLLLSREDVLEVTLASISTAWSQLQEALALQPDGWAAAAGAQLWRLVDAAMREGMGANNEQLRWLGSKLSCGLDAVLAKDEPLPPAPPPVFAVALAGGVLPCVERILRRAGEAPFGPEASFAEGLLQDEAISGPFLVALLAYGEPRQAAALVATLGKLLRGFSSSCPAPAVVPTGMPDLVVKCHQQLAHMTSYAVCEWLPPLSRPARQWIAADVALGLGGTWRSQGLGPLVCWLPLLACRALIGGSGAFGAVDEAAAGATGATVAAAGAWWRFILEEVAAVPLLTEALCLCERDDAACSNAFNHLLALGCCGVAAACPEEVLGAGREGVAGAAHAPCADALPCSAQGRFEPARGPAQWRPELLRVLARVLRAGGEGICLEALEALSAHLGAWEAGSGNPSEAWREKGEKCRKRLLAAWGRLQAESPEMAAIAAVLLPPAEARALLRTCPYPACANLAGDSEADLRLQSCAKCAAAAYCCRACQVAHWRAEHREACALLGPGAVRGLSARCCAGPPVPWPCEVEAKGGGS</sequence>
<dbReference type="InterPro" id="IPR002893">
    <property type="entry name" value="Znf_MYND"/>
</dbReference>
<dbReference type="PROSITE" id="PS50865">
    <property type="entry name" value="ZF_MYND_2"/>
    <property type="match status" value="1"/>
</dbReference>
<dbReference type="EC" id="2.7.1.182" evidence="15"/>
<keyword evidence="20" id="KW-1185">Reference proteome</keyword>
<evidence type="ECO:0000313" key="20">
    <source>
        <dbReference type="Proteomes" id="UP000236333"/>
    </source>
</evidence>
<comment type="catalytic activity">
    <reaction evidence="16">
        <text>phytol + CTP = phytyl phosphate + CDP + H(+)</text>
        <dbReference type="Rhea" id="RHEA:38055"/>
        <dbReference type="ChEBI" id="CHEBI:15378"/>
        <dbReference type="ChEBI" id="CHEBI:17327"/>
        <dbReference type="ChEBI" id="CHEBI:37563"/>
        <dbReference type="ChEBI" id="CHEBI:58069"/>
        <dbReference type="ChEBI" id="CHEBI:75483"/>
        <dbReference type="EC" id="2.7.1.182"/>
    </reaction>
</comment>
<keyword evidence="8 17" id="KW-0863">Zinc-finger</keyword>
<protein>
    <recommendedName>
        <fullName evidence="15">phytol kinase</fullName>
        <ecNumber evidence="15">2.7.1.182</ecNumber>
    </recommendedName>
</protein>
<comment type="pathway">
    <text evidence="14">Cofactor biosynthesis; tocopherol biosynthesis.</text>
</comment>
<evidence type="ECO:0000259" key="18">
    <source>
        <dbReference type="PROSITE" id="PS50865"/>
    </source>
</evidence>
<evidence type="ECO:0000256" key="5">
    <source>
        <dbReference type="ARBA" id="ARBA00022679"/>
    </source>
</evidence>
<organism evidence="19 20">
    <name type="scientific">Tetrabaena socialis</name>
    <dbReference type="NCBI Taxonomy" id="47790"/>
    <lineage>
        <taxon>Eukaryota</taxon>
        <taxon>Viridiplantae</taxon>
        <taxon>Chlorophyta</taxon>
        <taxon>core chlorophytes</taxon>
        <taxon>Chlorophyceae</taxon>
        <taxon>CS clade</taxon>
        <taxon>Chlamydomonadales</taxon>
        <taxon>Tetrabaenaceae</taxon>
        <taxon>Tetrabaena</taxon>
    </lineage>
</organism>
<dbReference type="EMBL" id="PGGS01000069">
    <property type="protein sequence ID" value="PNH10024.1"/>
    <property type="molecule type" value="Genomic_DNA"/>
</dbReference>
<proteinExistence type="inferred from homology"/>
<dbReference type="OrthoDB" id="563813at2759"/>
<evidence type="ECO:0000256" key="6">
    <source>
        <dbReference type="ARBA" id="ARBA00022692"/>
    </source>
</evidence>
<dbReference type="Gene3D" id="6.10.140.2220">
    <property type="match status" value="1"/>
</dbReference>
<evidence type="ECO:0000256" key="16">
    <source>
        <dbReference type="ARBA" id="ARBA00048889"/>
    </source>
</evidence>
<comment type="caution">
    <text evidence="19">The sequence shown here is derived from an EMBL/GenBank/DDBJ whole genome shotgun (WGS) entry which is preliminary data.</text>
</comment>
<dbReference type="SUPFAM" id="SSF144232">
    <property type="entry name" value="HIT/MYND zinc finger-like"/>
    <property type="match status" value="1"/>
</dbReference>
<evidence type="ECO:0000256" key="10">
    <source>
        <dbReference type="ARBA" id="ARBA00022833"/>
    </source>
</evidence>
<comment type="similarity">
    <text evidence="2">Belongs to the polyprenol kinase family.</text>
</comment>
<dbReference type="PANTHER" id="PTHR32523:SF8">
    <property type="entry name" value="DOLICHOL KINASE"/>
    <property type="match status" value="1"/>
</dbReference>
<keyword evidence="4" id="KW-0934">Plastid</keyword>
<accession>A0A2J8ABX0</accession>
<evidence type="ECO:0000256" key="1">
    <source>
        <dbReference type="ARBA" id="ARBA00004508"/>
    </source>
</evidence>
<evidence type="ECO:0000256" key="3">
    <source>
        <dbReference type="ARBA" id="ARBA00022528"/>
    </source>
</evidence>
<dbReference type="GO" id="GO:0010276">
    <property type="term" value="F:phytol kinase activity"/>
    <property type="evidence" value="ECO:0007669"/>
    <property type="project" value="UniProtKB-EC"/>
</dbReference>
<keyword evidence="3" id="KW-0150">Chloroplast</keyword>
<evidence type="ECO:0000256" key="14">
    <source>
        <dbReference type="ARBA" id="ARBA00024015"/>
    </source>
</evidence>
<evidence type="ECO:0000256" key="12">
    <source>
        <dbReference type="ARBA" id="ARBA00022989"/>
    </source>
</evidence>
<dbReference type="GO" id="GO:0016020">
    <property type="term" value="C:membrane"/>
    <property type="evidence" value="ECO:0007669"/>
    <property type="project" value="UniProtKB-SubCell"/>
</dbReference>
<dbReference type="PANTHER" id="PTHR32523">
    <property type="entry name" value="PHYTOL KINASE 1, CHLOROPLASTIC"/>
    <property type="match status" value="1"/>
</dbReference>
<evidence type="ECO:0000256" key="17">
    <source>
        <dbReference type="PROSITE-ProRule" id="PRU00134"/>
    </source>
</evidence>
<comment type="subcellular location">
    <subcellularLocation>
        <location evidence="1">Plastid</location>
        <location evidence="1">Chloroplast membrane</location>
        <topology evidence="1">Multi-pass membrane protein</topology>
    </subcellularLocation>
</comment>
<keyword evidence="9" id="KW-0418">Kinase</keyword>
<reference evidence="19 20" key="1">
    <citation type="journal article" date="2017" name="Mol. Biol. Evol.">
        <title>The 4-celled Tetrabaena socialis nuclear genome reveals the essential components for genetic control of cell number at the origin of multicellularity in the volvocine lineage.</title>
        <authorList>
            <person name="Featherston J."/>
            <person name="Arakaki Y."/>
            <person name="Hanschen E.R."/>
            <person name="Ferris P.J."/>
            <person name="Michod R.E."/>
            <person name="Olson B.J.S.C."/>
            <person name="Nozaki H."/>
            <person name="Durand P.M."/>
        </authorList>
    </citation>
    <scope>NUCLEOTIDE SEQUENCE [LARGE SCALE GENOMIC DNA]</scope>
    <source>
        <strain evidence="19 20">NIES-571</strain>
    </source>
</reference>
<keyword evidence="13" id="KW-0472">Membrane</keyword>
<evidence type="ECO:0000256" key="9">
    <source>
        <dbReference type="ARBA" id="ARBA00022777"/>
    </source>
</evidence>
<dbReference type="GO" id="GO:0009507">
    <property type="term" value="C:chloroplast"/>
    <property type="evidence" value="ECO:0007669"/>
    <property type="project" value="UniProtKB-SubCell"/>
</dbReference>
<evidence type="ECO:0000256" key="11">
    <source>
        <dbReference type="ARBA" id="ARBA00022946"/>
    </source>
</evidence>
<evidence type="ECO:0000256" key="15">
    <source>
        <dbReference type="ARBA" id="ARBA00039024"/>
    </source>
</evidence>